<dbReference type="EMBL" id="CM039431">
    <property type="protein sequence ID" value="KAI4334655.1"/>
    <property type="molecule type" value="Genomic_DNA"/>
</dbReference>
<accession>A0ACB9NIX3</accession>
<proteinExistence type="predicted"/>
<comment type="caution">
    <text evidence="1">The sequence shown here is derived from an EMBL/GenBank/DDBJ whole genome shotgun (WGS) entry which is preliminary data.</text>
</comment>
<reference evidence="1 2" key="1">
    <citation type="journal article" date="2022" name="DNA Res.">
        <title>Chromosomal-level genome assembly of the orchid tree Bauhinia variegata (Leguminosae; Cercidoideae) supports the allotetraploid origin hypothesis of Bauhinia.</title>
        <authorList>
            <person name="Zhong Y."/>
            <person name="Chen Y."/>
            <person name="Zheng D."/>
            <person name="Pang J."/>
            <person name="Liu Y."/>
            <person name="Luo S."/>
            <person name="Meng S."/>
            <person name="Qian L."/>
            <person name="Wei D."/>
            <person name="Dai S."/>
            <person name="Zhou R."/>
        </authorList>
    </citation>
    <scope>NUCLEOTIDE SEQUENCE [LARGE SCALE GENOMIC DNA]</scope>
    <source>
        <strain evidence="1">BV-YZ2020</strain>
    </source>
</reference>
<gene>
    <name evidence="1" type="ORF">L6164_013373</name>
</gene>
<name>A0ACB9NIX3_BAUVA</name>
<evidence type="ECO:0000313" key="2">
    <source>
        <dbReference type="Proteomes" id="UP000828941"/>
    </source>
</evidence>
<sequence length="99" mass="11376">MAERRDGDEEEAYVIEIGDKDVVIKLEACNLSLVGKLVADKNINTGVMQAVLFTLWNKPTGFLIVEIGDKTFQFFFTDERDLLRMLQSNPWVYKNSFLL</sequence>
<dbReference type="Proteomes" id="UP000828941">
    <property type="component" value="Chromosome 6"/>
</dbReference>
<evidence type="ECO:0000313" key="1">
    <source>
        <dbReference type="EMBL" id="KAI4334655.1"/>
    </source>
</evidence>
<organism evidence="1 2">
    <name type="scientific">Bauhinia variegata</name>
    <name type="common">Purple orchid tree</name>
    <name type="synonym">Phanera variegata</name>
    <dbReference type="NCBI Taxonomy" id="167791"/>
    <lineage>
        <taxon>Eukaryota</taxon>
        <taxon>Viridiplantae</taxon>
        <taxon>Streptophyta</taxon>
        <taxon>Embryophyta</taxon>
        <taxon>Tracheophyta</taxon>
        <taxon>Spermatophyta</taxon>
        <taxon>Magnoliopsida</taxon>
        <taxon>eudicotyledons</taxon>
        <taxon>Gunneridae</taxon>
        <taxon>Pentapetalae</taxon>
        <taxon>rosids</taxon>
        <taxon>fabids</taxon>
        <taxon>Fabales</taxon>
        <taxon>Fabaceae</taxon>
        <taxon>Cercidoideae</taxon>
        <taxon>Cercideae</taxon>
        <taxon>Bauhiniinae</taxon>
        <taxon>Bauhinia</taxon>
    </lineage>
</organism>
<protein>
    <submittedName>
        <fullName evidence="1">Uncharacterized protein</fullName>
    </submittedName>
</protein>
<keyword evidence="2" id="KW-1185">Reference proteome</keyword>